<sequence length="331" mass="35622">MKKILITLLAFGLILNITACKKNEAKNPELPTIGIAKLISHNSLNDAEKGVLDELKELNVKANIDLQNANGDLNIASAIASKFKSDKIDVAVGIATPITVALSKQLTNTPIVFTAVTDPVKAGLASSITQGHKNITGVIDAIPIKEQLAEFKKIYDFKKLGVIYTTSESNSVSMAETTKKVCDEMGVELIVQTITTPAEVKQAAESLVSRVDAFYCFTDNSIATAMTALTDTAKQNKIPVFGGDITPTLNGGVVYALGFSYYQMGRMTGKLVAEVLQGKKADELPILSLNDPAFYKKLLDLDTAKLLGINFSDEMINSAEYIIKDGKLITK</sequence>
<gene>
    <name evidence="2" type="ORF">H9804_08680</name>
</gene>
<dbReference type="Pfam" id="PF04392">
    <property type="entry name" value="ABC_sub_bind"/>
    <property type="match status" value="1"/>
</dbReference>
<feature type="signal peptide" evidence="1">
    <location>
        <begin position="1"/>
        <end position="19"/>
    </location>
</feature>
<dbReference type="AlphaFoldDB" id="A0A9D2GVM5"/>
<evidence type="ECO:0000313" key="2">
    <source>
        <dbReference type="EMBL" id="HIZ90009.1"/>
    </source>
</evidence>
<dbReference type="InterPro" id="IPR007487">
    <property type="entry name" value="ABC_transpt-TYRBP-like"/>
</dbReference>
<dbReference type="PANTHER" id="PTHR35271:SF1">
    <property type="entry name" value="ABC TRANSPORTER, SUBSTRATE-BINDING LIPOPROTEIN"/>
    <property type="match status" value="1"/>
</dbReference>
<proteinExistence type="predicted"/>
<dbReference type="InterPro" id="IPR028082">
    <property type="entry name" value="Peripla_BP_I"/>
</dbReference>
<reference evidence="2" key="2">
    <citation type="submission" date="2021-04" db="EMBL/GenBank/DDBJ databases">
        <authorList>
            <person name="Gilroy R."/>
        </authorList>
    </citation>
    <scope>NUCLEOTIDE SEQUENCE</scope>
    <source>
        <strain evidence="2">ChiW4-1371</strain>
    </source>
</reference>
<dbReference type="Proteomes" id="UP000824176">
    <property type="component" value="Unassembled WGS sequence"/>
</dbReference>
<organism evidence="2 3">
    <name type="scientific">Candidatus Mucispirillum faecigallinarum</name>
    <dbReference type="NCBI Taxonomy" id="2838699"/>
    <lineage>
        <taxon>Bacteria</taxon>
        <taxon>Pseudomonadati</taxon>
        <taxon>Deferribacterota</taxon>
        <taxon>Deferribacteres</taxon>
        <taxon>Deferribacterales</taxon>
        <taxon>Mucispirillaceae</taxon>
        <taxon>Mucispirillum</taxon>
    </lineage>
</organism>
<dbReference type="EMBL" id="DXAQ01000128">
    <property type="protein sequence ID" value="HIZ90009.1"/>
    <property type="molecule type" value="Genomic_DNA"/>
</dbReference>
<name>A0A9D2GVM5_9BACT</name>
<accession>A0A9D2GVM5</accession>
<feature type="chain" id="PRO_5038624827" evidence="1">
    <location>
        <begin position="20"/>
        <end position="331"/>
    </location>
</feature>
<dbReference type="SUPFAM" id="SSF53822">
    <property type="entry name" value="Periplasmic binding protein-like I"/>
    <property type="match status" value="1"/>
</dbReference>
<evidence type="ECO:0000256" key="1">
    <source>
        <dbReference type="SAM" id="SignalP"/>
    </source>
</evidence>
<dbReference type="PANTHER" id="PTHR35271">
    <property type="entry name" value="ABC TRANSPORTER, SUBSTRATE-BINDING LIPOPROTEIN-RELATED"/>
    <property type="match status" value="1"/>
</dbReference>
<evidence type="ECO:0000313" key="3">
    <source>
        <dbReference type="Proteomes" id="UP000824176"/>
    </source>
</evidence>
<comment type="caution">
    <text evidence="2">The sequence shown here is derived from an EMBL/GenBank/DDBJ whole genome shotgun (WGS) entry which is preliminary data.</text>
</comment>
<dbReference type="Gene3D" id="3.40.50.2300">
    <property type="match status" value="2"/>
</dbReference>
<protein>
    <submittedName>
        <fullName evidence="2">ABC transporter substrate-binding protein</fullName>
    </submittedName>
</protein>
<dbReference type="CDD" id="cd06325">
    <property type="entry name" value="PBP1_ABC_unchar_transporter"/>
    <property type="match status" value="1"/>
</dbReference>
<reference evidence="2" key="1">
    <citation type="journal article" date="2021" name="PeerJ">
        <title>Extensive microbial diversity within the chicken gut microbiome revealed by metagenomics and culture.</title>
        <authorList>
            <person name="Gilroy R."/>
            <person name="Ravi A."/>
            <person name="Getino M."/>
            <person name="Pursley I."/>
            <person name="Horton D.L."/>
            <person name="Alikhan N.F."/>
            <person name="Baker D."/>
            <person name="Gharbi K."/>
            <person name="Hall N."/>
            <person name="Watson M."/>
            <person name="Adriaenssens E.M."/>
            <person name="Foster-Nyarko E."/>
            <person name="Jarju S."/>
            <person name="Secka A."/>
            <person name="Antonio M."/>
            <person name="Oren A."/>
            <person name="Chaudhuri R.R."/>
            <person name="La Ragione R."/>
            <person name="Hildebrand F."/>
            <person name="Pallen M.J."/>
        </authorList>
    </citation>
    <scope>NUCLEOTIDE SEQUENCE</scope>
    <source>
        <strain evidence="2">ChiW4-1371</strain>
    </source>
</reference>
<keyword evidence="1" id="KW-0732">Signal</keyword>